<accession>A0A4R7D4Q9</accession>
<evidence type="ECO:0000256" key="4">
    <source>
        <dbReference type="ARBA" id="ARBA00022679"/>
    </source>
</evidence>
<comment type="similarity">
    <text evidence="2">Belongs to the class-I pyridoxal-phosphate-dependent aminotransferase family.</text>
</comment>
<dbReference type="InterPro" id="IPR051326">
    <property type="entry name" value="Kynurenine-oxoglutarate_AT"/>
</dbReference>
<dbReference type="NCBIfam" id="NF006569">
    <property type="entry name" value="PRK09082.1"/>
    <property type="match status" value="1"/>
</dbReference>
<sequence>MTKSFQYPAIKSKLPDTMLSIFTQMSALAEKHQAINLSQGFPNYPASPELIALVNTYMQKGYNQYAPMAGMMALRERIAQKIDVMYGLDVHPETEITITAGATQAIFTAIATLIRPGDEVIIFEPAYDSYRPSVELFGGKVVPIRLLAPDFKIDWESVRAAVTDKTRLLIINNPNNPSTKMLRRDDLMQLESLLKQSEAFLLSDEVYEHIVFDNRAHETILAYPSLRERSYVVASFGKLLHTTGWKLGYVIAPSVLTNEFRKVHQFNVFSANTPMQLAIADYLKNSDNYLSLPSFFQEKRDFLTQGLQGSPLRVINSESTYFLLVDYSAVSQLSEFDFAKYLTEHYAVATIPVSAFYSASCEQNLVRICFAKDQTTLAKAIDLLHKIV</sequence>
<keyword evidence="4 7" id="KW-0808">Transferase</keyword>
<dbReference type="SUPFAM" id="SSF53383">
    <property type="entry name" value="PLP-dependent transferases"/>
    <property type="match status" value="1"/>
</dbReference>
<feature type="domain" description="Aminotransferase class I/classII large" evidence="6">
    <location>
        <begin position="34"/>
        <end position="382"/>
    </location>
</feature>
<dbReference type="AlphaFoldDB" id="A0A4R7D4Q9"/>
<comment type="caution">
    <text evidence="7">The sequence shown here is derived from an EMBL/GenBank/DDBJ whole genome shotgun (WGS) entry which is preliminary data.</text>
</comment>
<dbReference type="PANTHER" id="PTHR43807:SF20">
    <property type="entry name" value="FI04487P"/>
    <property type="match status" value="1"/>
</dbReference>
<dbReference type="Gene3D" id="3.40.640.10">
    <property type="entry name" value="Type I PLP-dependent aspartate aminotransferase-like (Major domain)"/>
    <property type="match status" value="1"/>
</dbReference>
<protein>
    <submittedName>
        <fullName evidence="7">2-keto-4-methylthiobutyrate aminotransferase</fullName>
    </submittedName>
</protein>
<dbReference type="GO" id="GO:0016212">
    <property type="term" value="F:kynurenine-oxoglutarate transaminase activity"/>
    <property type="evidence" value="ECO:0007669"/>
    <property type="project" value="TreeGrafter"/>
</dbReference>
<evidence type="ECO:0000256" key="1">
    <source>
        <dbReference type="ARBA" id="ARBA00001933"/>
    </source>
</evidence>
<dbReference type="RefSeq" id="WP_133639699.1">
    <property type="nucleotide sequence ID" value="NZ_SNZV01000003.1"/>
</dbReference>
<dbReference type="InterPro" id="IPR004839">
    <property type="entry name" value="Aminotransferase_I/II_large"/>
</dbReference>
<evidence type="ECO:0000256" key="5">
    <source>
        <dbReference type="ARBA" id="ARBA00022898"/>
    </source>
</evidence>
<dbReference type="InterPro" id="IPR015424">
    <property type="entry name" value="PyrdxlP-dep_Trfase"/>
</dbReference>
<reference evidence="7 8" key="1">
    <citation type="submission" date="2019-03" db="EMBL/GenBank/DDBJ databases">
        <title>Genomic Encyclopedia of Type Strains, Phase III (KMG-III): the genomes of soil and plant-associated and newly described type strains.</title>
        <authorList>
            <person name="Whitman W."/>
        </authorList>
    </citation>
    <scope>NUCLEOTIDE SEQUENCE [LARGE SCALE GENOMIC DNA]</scope>
    <source>
        <strain evidence="7 8">CGMCC 1.12801</strain>
    </source>
</reference>
<dbReference type="Pfam" id="PF00155">
    <property type="entry name" value="Aminotran_1_2"/>
    <property type="match status" value="1"/>
</dbReference>
<dbReference type="Gene3D" id="3.90.1150.10">
    <property type="entry name" value="Aspartate Aminotransferase, domain 1"/>
    <property type="match status" value="1"/>
</dbReference>
<dbReference type="OrthoDB" id="9802328at2"/>
<dbReference type="CDD" id="cd00609">
    <property type="entry name" value="AAT_like"/>
    <property type="match status" value="1"/>
</dbReference>
<keyword evidence="5" id="KW-0663">Pyridoxal phosphate</keyword>
<evidence type="ECO:0000313" key="8">
    <source>
        <dbReference type="Proteomes" id="UP000294752"/>
    </source>
</evidence>
<dbReference type="GO" id="GO:0030170">
    <property type="term" value="F:pyridoxal phosphate binding"/>
    <property type="evidence" value="ECO:0007669"/>
    <property type="project" value="InterPro"/>
</dbReference>
<dbReference type="Proteomes" id="UP000294752">
    <property type="component" value="Unassembled WGS sequence"/>
</dbReference>
<evidence type="ECO:0000256" key="2">
    <source>
        <dbReference type="ARBA" id="ARBA00007441"/>
    </source>
</evidence>
<gene>
    <name evidence="7" type="ORF">B0I21_103139</name>
</gene>
<organism evidence="7 8">
    <name type="scientific">Sphingobacterium paludis</name>
    <dbReference type="NCBI Taxonomy" id="1476465"/>
    <lineage>
        <taxon>Bacteria</taxon>
        <taxon>Pseudomonadati</taxon>
        <taxon>Bacteroidota</taxon>
        <taxon>Sphingobacteriia</taxon>
        <taxon>Sphingobacteriales</taxon>
        <taxon>Sphingobacteriaceae</taxon>
        <taxon>Sphingobacterium</taxon>
    </lineage>
</organism>
<keyword evidence="3 7" id="KW-0032">Aminotransferase</keyword>
<keyword evidence="8" id="KW-1185">Reference proteome</keyword>
<comment type="cofactor">
    <cofactor evidence="1">
        <name>pyridoxal 5'-phosphate</name>
        <dbReference type="ChEBI" id="CHEBI:597326"/>
    </cofactor>
</comment>
<evidence type="ECO:0000313" key="7">
    <source>
        <dbReference type="EMBL" id="TDS14644.1"/>
    </source>
</evidence>
<name>A0A4R7D4Q9_9SPHI</name>
<dbReference type="InterPro" id="IPR015422">
    <property type="entry name" value="PyrdxlP-dep_Trfase_small"/>
</dbReference>
<proteinExistence type="inferred from homology"/>
<evidence type="ECO:0000259" key="6">
    <source>
        <dbReference type="Pfam" id="PF00155"/>
    </source>
</evidence>
<dbReference type="FunFam" id="3.40.640.10:FF:000033">
    <property type="entry name" value="Aspartate aminotransferase"/>
    <property type="match status" value="1"/>
</dbReference>
<dbReference type="InterPro" id="IPR015421">
    <property type="entry name" value="PyrdxlP-dep_Trfase_major"/>
</dbReference>
<dbReference type="PANTHER" id="PTHR43807">
    <property type="entry name" value="FI04487P"/>
    <property type="match status" value="1"/>
</dbReference>
<dbReference type="GO" id="GO:0005737">
    <property type="term" value="C:cytoplasm"/>
    <property type="evidence" value="ECO:0007669"/>
    <property type="project" value="TreeGrafter"/>
</dbReference>
<dbReference type="EMBL" id="SNZV01000003">
    <property type="protein sequence ID" value="TDS14644.1"/>
    <property type="molecule type" value="Genomic_DNA"/>
</dbReference>
<evidence type="ECO:0000256" key="3">
    <source>
        <dbReference type="ARBA" id="ARBA00022576"/>
    </source>
</evidence>